<reference evidence="2" key="1">
    <citation type="submission" date="2020-08" db="EMBL/GenBank/DDBJ databases">
        <title>Genome public.</title>
        <authorList>
            <person name="Liu C."/>
            <person name="Sun Q."/>
        </authorList>
    </citation>
    <scope>NUCLEOTIDE SEQUENCE</scope>
    <source>
        <strain evidence="2">NSJ-24</strain>
    </source>
</reference>
<accession>A0A926E8L3</accession>
<keyword evidence="1" id="KW-0812">Transmembrane</keyword>
<dbReference type="PANTHER" id="PTHR37305">
    <property type="entry name" value="INTEGRAL MEMBRANE PROTEIN-RELATED"/>
    <property type="match status" value="1"/>
</dbReference>
<gene>
    <name evidence="2" type="ORF">H8692_02445</name>
</gene>
<dbReference type="RefSeq" id="WP_187524928.1">
    <property type="nucleotide sequence ID" value="NZ_JACRTA010000001.1"/>
</dbReference>
<comment type="caution">
    <text evidence="2">The sequence shown here is derived from an EMBL/GenBank/DDBJ whole genome shotgun (WGS) entry which is preliminary data.</text>
</comment>
<keyword evidence="1" id="KW-1133">Transmembrane helix</keyword>
<sequence>MFNLIKMDMYRLIHSRSTWIILIFVIALAIFSAVMTDSDIELMKSDPVNAVTEEESGRQIGIAVWPDPEWMTGKIEVGSLISSEIKSGLLSILCVIFAAMFANAEQKNGYIKNIIGQFPGRGVLIISKFTAIAIQVFFMIVVFSLVTAATGFILWGSDLYMGSVLSLCKFLGVQYLLHLGFALLIMFLSILTRSTAFSMTAGILICAGLEVPICSAVNKMVYDINPVWEFDINNYLLDGNITMTGISASSDEMMRSVLVGVAFAFAAVILAITVIKRRDVR</sequence>
<protein>
    <submittedName>
        <fullName evidence="2">ABC transporter permease</fullName>
    </submittedName>
</protein>
<feature type="transmembrane region" description="Helical" evidence="1">
    <location>
        <begin position="257"/>
        <end position="275"/>
    </location>
</feature>
<keyword evidence="1" id="KW-0472">Membrane</keyword>
<evidence type="ECO:0000256" key="1">
    <source>
        <dbReference type="SAM" id="Phobius"/>
    </source>
</evidence>
<feature type="transmembrane region" description="Helical" evidence="1">
    <location>
        <begin position="199"/>
        <end position="218"/>
    </location>
</feature>
<dbReference type="Proteomes" id="UP000610862">
    <property type="component" value="Unassembled WGS sequence"/>
</dbReference>
<keyword evidence="3" id="KW-1185">Reference proteome</keyword>
<evidence type="ECO:0000313" key="3">
    <source>
        <dbReference type="Proteomes" id="UP000610862"/>
    </source>
</evidence>
<dbReference type="EMBL" id="JACRTA010000001">
    <property type="protein sequence ID" value="MBC8567621.1"/>
    <property type="molecule type" value="Genomic_DNA"/>
</dbReference>
<organism evidence="2 3">
    <name type="scientific">Lentihominibacter hominis</name>
    <dbReference type="NCBI Taxonomy" id="2763645"/>
    <lineage>
        <taxon>Bacteria</taxon>
        <taxon>Bacillati</taxon>
        <taxon>Bacillota</taxon>
        <taxon>Clostridia</taxon>
        <taxon>Peptostreptococcales</taxon>
        <taxon>Anaerovoracaceae</taxon>
        <taxon>Lentihominibacter</taxon>
    </lineage>
</organism>
<dbReference type="PANTHER" id="PTHR37305:SF1">
    <property type="entry name" value="MEMBRANE PROTEIN"/>
    <property type="match status" value="1"/>
</dbReference>
<feature type="transmembrane region" description="Helical" evidence="1">
    <location>
        <begin position="125"/>
        <end position="155"/>
    </location>
</feature>
<feature type="transmembrane region" description="Helical" evidence="1">
    <location>
        <begin position="85"/>
        <end position="104"/>
    </location>
</feature>
<proteinExistence type="predicted"/>
<feature type="transmembrane region" description="Helical" evidence="1">
    <location>
        <begin position="175"/>
        <end position="192"/>
    </location>
</feature>
<evidence type="ECO:0000313" key="2">
    <source>
        <dbReference type="EMBL" id="MBC8567621.1"/>
    </source>
</evidence>
<dbReference type="AlphaFoldDB" id="A0A926E8L3"/>
<name>A0A926E8L3_9FIRM</name>